<organism evidence="1 2">
    <name type="scientific">Actinomadura namibiensis</name>
    <dbReference type="NCBI Taxonomy" id="182080"/>
    <lineage>
        <taxon>Bacteria</taxon>
        <taxon>Bacillati</taxon>
        <taxon>Actinomycetota</taxon>
        <taxon>Actinomycetes</taxon>
        <taxon>Streptosporangiales</taxon>
        <taxon>Thermomonosporaceae</taxon>
        <taxon>Actinomadura</taxon>
    </lineage>
</organism>
<evidence type="ECO:0000313" key="1">
    <source>
        <dbReference type="EMBL" id="MBA8951905.1"/>
    </source>
</evidence>
<sequence length="65" mass="6906">MAGLVSVIAVGVLALTFVSLILLVAFASASRHDRLGGQANSANERWARRVSGAYIRGDHEELVGR</sequence>
<name>A0A7W3LPI0_ACTNM</name>
<reference evidence="1 2" key="1">
    <citation type="submission" date="2020-08" db="EMBL/GenBank/DDBJ databases">
        <title>Genomic Encyclopedia of Type Strains, Phase IV (KMG-IV): sequencing the most valuable type-strain genomes for metagenomic binning, comparative biology and taxonomic classification.</title>
        <authorList>
            <person name="Goeker M."/>
        </authorList>
    </citation>
    <scope>NUCLEOTIDE SEQUENCE [LARGE SCALE GENOMIC DNA]</scope>
    <source>
        <strain evidence="1 2">DSM 44197</strain>
    </source>
</reference>
<proteinExistence type="predicted"/>
<dbReference type="EMBL" id="JACJIA010000004">
    <property type="protein sequence ID" value="MBA8951905.1"/>
    <property type="molecule type" value="Genomic_DNA"/>
</dbReference>
<keyword evidence="2" id="KW-1185">Reference proteome</keyword>
<dbReference type="Proteomes" id="UP000572680">
    <property type="component" value="Unassembled WGS sequence"/>
</dbReference>
<dbReference type="AlphaFoldDB" id="A0A7W3LPI0"/>
<protein>
    <submittedName>
        <fullName evidence="1">Threonine/homoserine/homoserine lactone efflux protein</fullName>
    </submittedName>
</protein>
<accession>A0A7W3LPI0</accession>
<dbReference type="RefSeq" id="WP_067832181.1">
    <property type="nucleotide sequence ID" value="NZ_BAAALP010000062.1"/>
</dbReference>
<comment type="caution">
    <text evidence="1">The sequence shown here is derived from an EMBL/GenBank/DDBJ whole genome shotgun (WGS) entry which is preliminary data.</text>
</comment>
<evidence type="ECO:0000313" key="2">
    <source>
        <dbReference type="Proteomes" id="UP000572680"/>
    </source>
</evidence>
<gene>
    <name evidence="1" type="ORF">HNR61_003545</name>
</gene>